<evidence type="ECO:0000256" key="7">
    <source>
        <dbReference type="ARBA" id="ARBA00023136"/>
    </source>
</evidence>
<sequence length="266" mass="29698">MLELSPVAQISLITVFGLLLGSFLSMLTWRLPRMMEWEGEAQLKHISFTRSHCPSCDTALSWKELIPVFSWLSSKGQCRHCKTSISARYPLIELSSMLLTLIVALHFGLDAKGWFALIFTWMLIAITVIDIEHQLILDILSLPLLWIGLIINSQSVFTDPIDAIWGAVIGYILLWTLFYAFKFLTKKEGMGFGDFKLLAAMGAWFGVEALAQIILIASLSSILWIVALSLFHRRNLQEPVAFGPFLALGGLCTLLLGSSFIFSLIA</sequence>
<proteinExistence type="inferred from homology"/>
<comment type="caution">
    <text evidence="13">The sequence shown here is derived from an EMBL/GenBank/DDBJ whole genome shotgun (WGS) entry which is preliminary data.</text>
</comment>
<evidence type="ECO:0000256" key="1">
    <source>
        <dbReference type="ARBA" id="ARBA00004429"/>
    </source>
</evidence>
<protein>
    <recommendedName>
        <fullName evidence="9">Prepilin leader peptidase/N-methyltransferase</fullName>
        <ecNumber evidence="9">2.1.1.-</ecNumber>
        <ecNumber evidence="9">3.4.23.43</ecNumber>
    </recommendedName>
</protein>
<feature type="transmembrane region" description="Helical" evidence="10">
    <location>
        <begin position="163"/>
        <end position="185"/>
    </location>
</feature>
<evidence type="ECO:0000256" key="10">
    <source>
        <dbReference type="SAM" id="Phobius"/>
    </source>
</evidence>
<dbReference type="AlphaFoldDB" id="A0A066ZYD7"/>
<evidence type="ECO:0000259" key="12">
    <source>
        <dbReference type="Pfam" id="PF06750"/>
    </source>
</evidence>
<feature type="transmembrane region" description="Helical" evidence="10">
    <location>
        <begin position="136"/>
        <end position="157"/>
    </location>
</feature>
<dbReference type="EC" id="3.4.23.43" evidence="9"/>
<dbReference type="PANTHER" id="PTHR30487">
    <property type="entry name" value="TYPE 4 PREPILIN-LIKE PROTEINS LEADER PEPTIDE-PROCESSING ENZYME"/>
    <property type="match status" value="1"/>
</dbReference>
<accession>A0A066ZYD7</accession>
<organism evidence="13 14">
    <name type="scientific">Hydrogenovibrio marinus</name>
    <dbReference type="NCBI Taxonomy" id="28885"/>
    <lineage>
        <taxon>Bacteria</taxon>
        <taxon>Pseudomonadati</taxon>
        <taxon>Pseudomonadota</taxon>
        <taxon>Gammaproteobacteria</taxon>
        <taxon>Thiotrichales</taxon>
        <taxon>Piscirickettsiaceae</taxon>
        <taxon>Hydrogenovibrio</taxon>
    </lineage>
</organism>
<evidence type="ECO:0000256" key="2">
    <source>
        <dbReference type="ARBA" id="ARBA00005801"/>
    </source>
</evidence>
<feature type="transmembrane region" description="Helical" evidence="10">
    <location>
        <begin position="113"/>
        <end position="129"/>
    </location>
</feature>
<evidence type="ECO:0000256" key="8">
    <source>
        <dbReference type="RuleBase" id="RU003793"/>
    </source>
</evidence>
<dbReference type="GO" id="GO:0006465">
    <property type="term" value="P:signal peptide processing"/>
    <property type="evidence" value="ECO:0007669"/>
    <property type="project" value="TreeGrafter"/>
</dbReference>
<keyword evidence="9" id="KW-0378">Hydrolase</keyword>
<keyword evidence="5 9" id="KW-0812">Transmembrane</keyword>
<dbReference type="STRING" id="28885.EI16_03440"/>
<keyword evidence="9" id="KW-0645">Protease</keyword>
<dbReference type="Gene3D" id="1.20.120.1220">
    <property type="match status" value="1"/>
</dbReference>
<evidence type="ECO:0000256" key="3">
    <source>
        <dbReference type="ARBA" id="ARBA00022475"/>
    </source>
</evidence>
<evidence type="ECO:0000313" key="14">
    <source>
        <dbReference type="Proteomes" id="UP000027341"/>
    </source>
</evidence>
<feature type="transmembrane region" description="Helical" evidence="10">
    <location>
        <begin position="245"/>
        <end position="265"/>
    </location>
</feature>
<feature type="domain" description="Prepilin type IV endopeptidase peptidase" evidence="11">
    <location>
        <begin position="117"/>
        <end position="225"/>
    </location>
</feature>
<comment type="catalytic activity">
    <reaction evidence="9">
        <text>Typically cleaves a -Gly-|-Phe- bond to release an N-terminal, basic peptide of 5-8 residues from type IV prepilin, and then N-methylates the new N-terminal amino group, the methyl donor being S-adenosyl-L-methionine.</text>
        <dbReference type="EC" id="3.4.23.43"/>
    </reaction>
</comment>
<comment type="function">
    <text evidence="9">Plays an essential role in type IV pili and type II pseudopili formation by proteolytically removing the leader sequence from substrate proteins and subsequently monomethylating the alpha-amino group of the newly exposed N-terminal phenylalanine.</text>
</comment>
<keyword evidence="3" id="KW-1003">Cell membrane</keyword>
<gene>
    <name evidence="13" type="ORF">EI16_03440</name>
</gene>
<dbReference type="GO" id="GO:0032259">
    <property type="term" value="P:methylation"/>
    <property type="evidence" value="ECO:0007669"/>
    <property type="project" value="UniProtKB-KW"/>
</dbReference>
<dbReference type="InterPro" id="IPR014032">
    <property type="entry name" value="Peptidase_A24A_bac"/>
</dbReference>
<dbReference type="Pfam" id="PF06750">
    <property type="entry name" value="A24_N_bact"/>
    <property type="match status" value="1"/>
</dbReference>
<comment type="subcellular location">
    <subcellularLocation>
        <location evidence="1">Cell inner membrane</location>
        <topology evidence="1">Multi-pass membrane protein</topology>
    </subcellularLocation>
    <subcellularLocation>
        <location evidence="9">Cell membrane</location>
        <topology evidence="9">Multi-pass membrane protein</topology>
    </subcellularLocation>
</comment>
<evidence type="ECO:0000256" key="6">
    <source>
        <dbReference type="ARBA" id="ARBA00022989"/>
    </source>
</evidence>
<keyword evidence="9" id="KW-0511">Multifunctional enzyme</keyword>
<reference evidence="13 14" key="1">
    <citation type="submission" date="2014-04" db="EMBL/GenBank/DDBJ databases">
        <title>Draft genome sequence of Hydrogenovibrio marinus MH-110, a model organism for aerobic H2 metabolism.</title>
        <authorList>
            <person name="Cha H.J."/>
            <person name="Jo B.H."/>
            <person name="Hwang B.H."/>
        </authorList>
    </citation>
    <scope>NUCLEOTIDE SEQUENCE [LARGE SCALE GENOMIC DNA]</scope>
    <source>
        <strain evidence="13 14">MH-110</strain>
    </source>
</reference>
<keyword evidence="4" id="KW-0997">Cell inner membrane</keyword>
<dbReference type="GO" id="GO:0004190">
    <property type="term" value="F:aspartic-type endopeptidase activity"/>
    <property type="evidence" value="ECO:0007669"/>
    <property type="project" value="UniProtKB-EC"/>
</dbReference>
<keyword evidence="9" id="KW-0808">Transferase</keyword>
<feature type="transmembrane region" description="Helical" evidence="10">
    <location>
        <begin position="197"/>
        <end position="225"/>
    </location>
</feature>
<feature type="transmembrane region" description="Helical" evidence="10">
    <location>
        <begin position="6"/>
        <end position="27"/>
    </location>
</feature>
<dbReference type="EMBL" id="JMIU01000001">
    <property type="protein sequence ID" value="KDN95366.1"/>
    <property type="molecule type" value="Genomic_DNA"/>
</dbReference>
<dbReference type="RefSeq" id="WP_029909401.1">
    <property type="nucleotide sequence ID" value="NZ_AP020335.1"/>
</dbReference>
<keyword evidence="14" id="KW-1185">Reference proteome</keyword>
<evidence type="ECO:0000313" key="13">
    <source>
        <dbReference type="EMBL" id="KDN95366.1"/>
    </source>
</evidence>
<name>A0A066ZYD7_HYDMR</name>
<dbReference type="GO" id="GO:0008168">
    <property type="term" value="F:methyltransferase activity"/>
    <property type="evidence" value="ECO:0007669"/>
    <property type="project" value="UniProtKB-KW"/>
</dbReference>
<dbReference type="GO" id="GO:0005886">
    <property type="term" value="C:plasma membrane"/>
    <property type="evidence" value="ECO:0007669"/>
    <property type="project" value="UniProtKB-SubCell"/>
</dbReference>
<evidence type="ECO:0000259" key="11">
    <source>
        <dbReference type="Pfam" id="PF01478"/>
    </source>
</evidence>
<comment type="similarity">
    <text evidence="2 8">Belongs to the peptidase A24 family.</text>
</comment>
<dbReference type="EC" id="2.1.1.-" evidence="9"/>
<dbReference type="SUPFAM" id="SSF161111">
    <property type="entry name" value="Cation efflux protein transmembrane domain-like"/>
    <property type="match status" value="1"/>
</dbReference>
<evidence type="ECO:0000256" key="9">
    <source>
        <dbReference type="RuleBase" id="RU003794"/>
    </source>
</evidence>
<feature type="domain" description="Prepilin peptidase A24 N-terminal" evidence="12">
    <location>
        <begin position="15"/>
        <end position="107"/>
    </location>
</feature>
<dbReference type="PRINTS" id="PR00864">
    <property type="entry name" value="PREPILNPTASE"/>
</dbReference>
<dbReference type="InterPro" id="IPR000045">
    <property type="entry name" value="Prepilin_IV_endopep_pep"/>
</dbReference>
<evidence type="ECO:0000256" key="4">
    <source>
        <dbReference type="ARBA" id="ARBA00022519"/>
    </source>
</evidence>
<evidence type="ECO:0000256" key="5">
    <source>
        <dbReference type="ARBA" id="ARBA00022692"/>
    </source>
</evidence>
<dbReference type="Pfam" id="PF01478">
    <property type="entry name" value="Peptidase_A24"/>
    <property type="match status" value="1"/>
</dbReference>
<dbReference type="InterPro" id="IPR050882">
    <property type="entry name" value="Prepilin_peptidase/N-MTase"/>
</dbReference>
<keyword evidence="9" id="KW-0489">Methyltransferase</keyword>
<feature type="transmembrane region" description="Helical" evidence="10">
    <location>
        <begin position="89"/>
        <end position="107"/>
    </location>
</feature>
<dbReference type="PANTHER" id="PTHR30487:SF0">
    <property type="entry name" value="PREPILIN LEADER PEPTIDASE_N-METHYLTRANSFERASE-RELATED"/>
    <property type="match status" value="1"/>
</dbReference>
<dbReference type="InterPro" id="IPR010627">
    <property type="entry name" value="Prepilin_pept_A24_N"/>
</dbReference>
<keyword evidence="6 10" id="KW-1133">Transmembrane helix</keyword>
<dbReference type="Proteomes" id="UP000027341">
    <property type="component" value="Unassembled WGS sequence"/>
</dbReference>
<dbReference type="InterPro" id="IPR027469">
    <property type="entry name" value="Cation_efflux_TMD_sf"/>
</dbReference>
<keyword evidence="7 10" id="KW-0472">Membrane</keyword>